<comment type="caution">
    <text evidence="1">The sequence shown here is derived from an EMBL/GenBank/DDBJ whole genome shotgun (WGS) entry which is preliminary data.</text>
</comment>
<dbReference type="AlphaFoldDB" id="A0AAE4CRU5"/>
<keyword evidence="2" id="KW-1185">Reference proteome</keyword>
<dbReference type="EMBL" id="JAVDYC010000001">
    <property type="protein sequence ID" value="MDR7323351.1"/>
    <property type="molecule type" value="Genomic_DNA"/>
</dbReference>
<reference evidence="1 2" key="1">
    <citation type="submission" date="2023-07" db="EMBL/GenBank/DDBJ databases">
        <title>Sequencing the genomes of 1000 actinobacteria strains.</title>
        <authorList>
            <person name="Klenk H.-P."/>
        </authorList>
    </citation>
    <scope>NUCLEOTIDE SEQUENCE [LARGE SCALE GENOMIC DNA]</scope>
    <source>
        <strain evidence="1 2">DSM 44711</strain>
    </source>
</reference>
<protein>
    <submittedName>
        <fullName evidence="1">Uncharacterized protein</fullName>
    </submittedName>
</protein>
<evidence type="ECO:0000313" key="1">
    <source>
        <dbReference type="EMBL" id="MDR7323351.1"/>
    </source>
</evidence>
<dbReference type="Proteomes" id="UP001183629">
    <property type="component" value="Unassembled WGS sequence"/>
</dbReference>
<gene>
    <name evidence="1" type="ORF">J2S44_003601</name>
</gene>
<name>A0AAE4CRU5_9ACTN</name>
<evidence type="ECO:0000313" key="2">
    <source>
        <dbReference type="Proteomes" id="UP001183629"/>
    </source>
</evidence>
<dbReference type="RefSeq" id="WP_310415095.1">
    <property type="nucleotide sequence ID" value="NZ_JAVDYC010000001.1"/>
</dbReference>
<proteinExistence type="predicted"/>
<organism evidence="1 2">
    <name type="scientific">Catenuloplanes niger</name>
    <dbReference type="NCBI Taxonomy" id="587534"/>
    <lineage>
        <taxon>Bacteria</taxon>
        <taxon>Bacillati</taxon>
        <taxon>Actinomycetota</taxon>
        <taxon>Actinomycetes</taxon>
        <taxon>Micromonosporales</taxon>
        <taxon>Micromonosporaceae</taxon>
        <taxon>Catenuloplanes</taxon>
    </lineage>
</organism>
<sequence length="55" mass="6111">MPIPLTLHQQVWIETAGRERPATVIGIDEDLLTVRYADGGQAVIRVAHVHDRPTP</sequence>
<accession>A0AAE4CRU5</accession>